<dbReference type="OrthoDB" id="9770517at2"/>
<gene>
    <name evidence="3" type="ORF">D0X99_18565</name>
</gene>
<evidence type="ECO:0000256" key="1">
    <source>
        <dbReference type="ARBA" id="ARBA00007613"/>
    </source>
</evidence>
<proteinExistence type="inferred from homology"/>
<organism evidence="3 4">
    <name type="scientific">Algoriphagus lacus</name>
    <dbReference type="NCBI Taxonomy" id="2056311"/>
    <lineage>
        <taxon>Bacteria</taxon>
        <taxon>Pseudomonadati</taxon>
        <taxon>Bacteroidota</taxon>
        <taxon>Cytophagia</taxon>
        <taxon>Cytophagales</taxon>
        <taxon>Cyclobacteriaceae</taxon>
        <taxon>Algoriphagus</taxon>
    </lineage>
</organism>
<reference evidence="3 4" key="1">
    <citation type="submission" date="2018-09" db="EMBL/GenBank/DDBJ databases">
        <authorList>
            <person name="Wang X."/>
            <person name="Du Z."/>
        </authorList>
    </citation>
    <scope>NUCLEOTIDE SEQUENCE [LARGE SCALE GENOMIC DNA]</scope>
    <source>
        <strain evidence="3 4">N3</strain>
    </source>
</reference>
<dbReference type="NCBIfam" id="TIGR01845">
    <property type="entry name" value="outer_NodT"/>
    <property type="match status" value="1"/>
</dbReference>
<comment type="subcellular location">
    <subcellularLocation>
        <location evidence="2">Cell membrane</location>
        <topology evidence="2">Lipid-anchor</topology>
    </subcellularLocation>
</comment>
<dbReference type="GO" id="GO:0015562">
    <property type="term" value="F:efflux transmembrane transporter activity"/>
    <property type="evidence" value="ECO:0007669"/>
    <property type="project" value="InterPro"/>
</dbReference>
<dbReference type="InterPro" id="IPR010131">
    <property type="entry name" value="MdtP/NodT-like"/>
</dbReference>
<dbReference type="AlphaFoldDB" id="A0A418PM20"/>
<dbReference type="SUPFAM" id="SSF56954">
    <property type="entry name" value="Outer membrane efflux proteins (OEP)"/>
    <property type="match status" value="1"/>
</dbReference>
<dbReference type="EMBL" id="QXML01000013">
    <property type="protein sequence ID" value="RIW12522.1"/>
    <property type="molecule type" value="Genomic_DNA"/>
</dbReference>
<keyword evidence="2" id="KW-0564">Palmitate</keyword>
<dbReference type="Gene3D" id="2.20.200.10">
    <property type="entry name" value="Outer membrane efflux proteins (OEP)"/>
    <property type="match status" value="1"/>
</dbReference>
<accession>A0A418PM20</accession>
<keyword evidence="2" id="KW-0472">Membrane</keyword>
<name>A0A418PM20_9BACT</name>
<keyword evidence="2" id="KW-1134">Transmembrane beta strand</keyword>
<keyword evidence="2" id="KW-0812">Transmembrane</keyword>
<dbReference type="GO" id="GO:0005886">
    <property type="term" value="C:plasma membrane"/>
    <property type="evidence" value="ECO:0007669"/>
    <property type="project" value="UniProtKB-SubCell"/>
</dbReference>
<dbReference type="PANTHER" id="PTHR30203:SF33">
    <property type="entry name" value="BLR4455 PROTEIN"/>
    <property type="match status" value="1"/>
</dbReference>
<dbReference type="Proteomes" id="UP000283522">
    <property type="component" value="Unassembled WGS sequence"/>
</dbReference>
<evidence type="ECO:0000313" key="4">
    <source>
        <dbReference type="Proteomes" id="UP000283522"/>
    </source>
</evidence>
<dbReference type="Pfam" id="PF02321">
    <property type="entry name" value="OEP"/>
    <property type="match status" value="2"/>
</dbReference>
<comment type="similarity">
    <text evidence="1 2">Belongs to the outer membrane factor (OMF) (TC 1.B.17) family.</text>
</comment>
<keyword evidence="4" id="KW-1185">Reference proteome</keyword>
<evidence type="ECO:0000256" key="2">
    <source>
        <dbReference type="RuleBase" id="RU362097"/>
    </source>
</evidence>
<dbReference type="PROSITE" id="PS51257">
    <property type="entry name" value="PROKAR_LIPOPROTEIN"/>
    <property type="match status" value="1"/>
</dbReference>
<dbReference type="Gene3D" id="1.20.1600.10">
    <property type="entry name" value="Outer membrane efflux proteins (OEP)"/>
    <property type="match status" value="1"/>
</dbReference>
<comment type="caution">
    <text evidence="3">The sequence shown here is derived from an EMBL/GenBank/DDBJ whole genome shotgun (WGS) entry which is preliminary data.</text>
</comment>
<keyword evidence="2" id="KW-0449">Lipoprotein</keyword>
<evidence type="ECO:0000313" key="3">
    <source>
        <dbReference type="EMBL" id="RIW12522.1"/>
    </source>
</evidence>
<dbReference type="RefSeq" id="WP_119479370.1">
    <property type="nucleotide sequence ID" value="NZ_QXML01000013.1"/>
</dbReference>
<sequence>MKKLIIPIVFLLVLTGCAVGPKYSRPETVESKTPTGYTFALTDADSITNLKWWDVYQDTALQSLIQYALDSNLNLLTAVARVEEAQAILGYNKANLGPAFGVAAGARATDFRQQASEAGVGFNTNSYSVLGNVSWEIDIWGKLRHANRAAYAELLATEENRKSIYISLVAQLAELYFNLRGLDERYKITQRTYETRLEYLRIINLRFEKGEVSELDKLQAEQIAADSKAQLYSLERGIIFVENAINILSGRPYSPIRRGLQNDQQQLPLEIPSGLPSELLTRRPDIQQAEQLLIAQTERIGVAVAMRFPSLSLTGFLGVASPDISKLFVPGAGLASVTGQLAAPLFQFGQNKRRVEAERARAKQYAFQYEQTVIEAFAEVENSLAEIRTYTNEYDARKQQVAATEKSLMLSKALYDNGYTSFLQVLDAERELYYSEFEKSLALENQLISSVRLYKALGGGW</sequence>
<protein>
    <submittedName>
        <fullName evidence="3">Efflux transporter outer membrane subunit</fullName>
    </submittedName>
</protein>
<dbReference type="PANTHER" id="PTHR30203">
    <property type="entry name" value="OUTER MEMBRANE CATION EFFLUX PROTEIN"/>
    <property type="match status" value="1"/>
</dbReference>
<dbReference type="InterPro" id="IPR003423">
    <property type="entry name" value="OMP_efflux"/>
</dbReference>